<dbReference type="AlphaFoldDB" id="A0A183FJG5"/>
<keyword evidence="1" id="KW-1185">Reference proteome</keyword>
<sequence length="157" mass="17984">LKMSPRYAAKYGFDKMPDYKHDFASIPMEHLVIPECDSNYTLKDLKDVDEAKVIDYDIGIAHRSRAKYLMNFISTKDCFTKVPVAFNTSGEVVGIGCVRAVFSNELCAGPFYSDNEVMMAYYCFCRFQDCFHGFSKLSRNYLKLGQLNRISKSLAKF</sequence>
<protein>
    <submittedName>
        <fullName evidence="2">CBS domain-containing protein</fullName>
    </submittedName>
</protein>
<accession>A0A183FJG5</accession>
<reference evidence="2" key="1">
    <citation type="submission" date="2019-09" db="UniProtKB">
        <authorList>
            <consortium name="WormBaseParasite"/>
        </authorList>
    </citation>
    <scope>IDENTIFICATION</scope>
</reference>
<organism evidence="1 2">
    <name type="scientific">Heligmosomoides polygyrus</name>
    <name type="common">Parasitic roundworm</name>
    <dbReference type="NCBI Taxonomy" id="6339"/>
    <lineage>
        <taxon>Eukaryota</taxon>
        <taxon>Metazoa</taxon>
        <taxon>Ecdysozoa</taxon>
        <taxon>Nematoda</taxon>
        <taxon>Chromadorea</taxon>
        <taxon>Rhabditida</taxon>
        <taxon>Rhabditina</taxon>
        <taxon>Rhabditomorpha</taxon>
        <taxon>Strongyloidea</taxon>
        <taxon>Heligmosomidae</taxon>
        <taxon>Heligmosomoides</taxon>
    </lineage>
</organism>
<evidence type="ECO:0000313" key="1">
    <source>
        <dbReference type="Proteomes" id="UP000050761"/>
    </source>
</evidence>
<dbReference type="PANTHER" id="PTHR47408">
    <property type="entry name" value="PROTEIN CBG01304-RELATED"/>
    <property type="match status" value="1"/>
</dbReference>
<dbReference type="Proteomes" id="UP000050761">
    <property type="component" value="Unassembled WGS sequence"/>
</dbReference>
<evidence type="ECO:0000313" key="2">
    <source>
        <dbReference type="WBParaSite" id="HPBE_0000715501-mRNA-1"/>
    </source>
</evidence>
<dbReference type="WBParaSite" id="HPBE_0000715501-mRNA-1">
    <property type="protein sequence ID" value="HPBE_0000715501-mRNA-1"/>
    <property type="gene ID" value="HPBE_0000715501"/>
</dbReference>
<name>A0A183FJG5_HELPZ</name>
<proteinExistence type="predicted"/>